<evidence type="ECO:0000313" key="2">
    <source>
        <dbReference type="EMBL" id="MCL9770467.1"/>
    </source>
</evidence>
<gene>
    <name evidence="2" type="ORF">NAT47_08555</name>
</gene>
<protein>
    <submittedName>
        <fullName evidence="2">Thioredoxin family protein</fullName>
    </submittedName>
</protein>
<dbReference type="InterPro" id="IPR012336">
    <property type="entry name" value="Thioredoxin-like_fold"/>
</dbReference>
<reference evidence="2 3" key="1">
    <citation type="submission" date="2022-05" db="EMBL/GenBank/DDBJ databases">
        <title>Flavobacterium sp., isolated from activated sludge.</title>
        <authorList>
            <person name="Ran Q."/>
        </authorList>
    </citation>
    <scope>NUCLEOTIDE SEQUENCE [LARGE SCALE GENOMIC DNA]</scope>
    <source>
        <strain evidence="2 3">HXWNR69</strain>
    </source>
</reference>
<feature type="domain" description="Thioredoxin" evidence="1">
    <location>
        <begin position="333"/>
        <end position="468"/>
    </location>
</feature>
<evidence type="ECO:0000259" key="1">
    <source>
        <dbReference type="PROSITE" id="PS51352"/>
    </source>
</evidence>
<dbReference type="RefSeq" id="WP_250581981.1">
    <property type="nucleotide sequence ID" value="NZ_JAMLJN010000006.1"/>
</dbReference>
<proteinExistence type="predicted"/>
<dbReference type="InterPro" id="IPR013766">
    <property type="entry name" value="Thioredoxin_domain"/>
</dbReference>
<dbReference type="Pfam" id="PF13905">
    <property type="entry name" value="Thioredoxin_8"/>
    <property type="match status" value="1"/>
</dbReference>
<dbReference type="Gene3D" id="3.40.30.10">
    <property type="entry name" value="Glutaredoxin"/>
    <property type="match status" value="1"/>
</dbReference>
<dbReference type="Proteomes" id="UP001203342">
    <property type="component" value="Unassembled WGS sequence"/>
</dbReference>
<dbReference type="EMBL" id="JAMLJN010000006">
    <property type="protein sequence ID" value="MCL9770467.1"/>
    <property type="molecule type" value="Genomic_DNA"/>
</dbReference>
<dbReference type="PROSITE" id="PS51257">
    <property type="entry name" value="PROKAR_LIPOPROTEIN"/>
    <property type="match status" value="1"/>
</dbReference>
<dbReference type="SUPFAM" id="SSF52833">
    <property type="entry name" value="Thioredoxin-like"/>
    <property type="match status" value="1"/>
</dbReference>
<organism evidence="2 3">
    <name type="scientific">Flavobacterium fragile</name>
    <dbReference type="NCBI Taxonomy" id="2949085"/>
    <lineage>
        <taxon>Bacteria</taxon>
        <taxon>Pseudomonadati</taxon>
        <taxon>Bacteroidota</taxon>
        <taxon>Flavobacteriia</taxon>
        <taxon>Flavobacteriales</taxon>
        <taxon>Flavobacteriaceae</taxon>
        <taxon>Flavobacterium</taxon>
    </lineage>
</organism>
<comment type="caution">
    <text evidence="2">The sequence shown here is derived from an EMBL/GenBank/DDBJ whole genome shotgun (WGS) entry which is preliminary data.</text>
</comment>
<dbReference type="InterPro" id="IPR036249">
    <property type="entry name" value="Thioredoxin-like_sf"/>
</dbReference>
<sequence>MIKNYFKYFLPLSIVFFSSLVSCKKVFKGDDYVAYFGGEIINPQEKYVLFLKDNEVIDTIYLDKNNRFMHKFDSLTPGLYTFKHNPEYQYVYFDKNDSLMVRVNTFDFDNSVVFCGRGDTKNNFLMELYLKNEADKDKMYDTFDRDVKSFIKNIDSSFAIRKSFYLKRKAEIGWDENFDVVAKACLDFHHITKKEIYPYAHQFRTGENVRAKLPSNYYNHRKNVDFENALLTNYSPFIKYVSVMLNNVALQKDHSDLNENSLENNIEKLNITDTLIKNQKVKNVVLNNVAMMYLLEDQNMYNNQKFIERYLQLTTDEENKKEISEIYNSVQNLKVGNQLPEVKLMHRNKQIININSLIKKPTVLFFWTSHAESHFVASHRKVNELQAKYPEYEFIAINVNDNEVNWTNALKKYNFKNVLELHAVDFETIRKQWVITKIHRIIILNADGTIKNGFANLFDVNFEQNLKN</sequence>
<accession>A0ABT0THK7</accession>
<evidence type="ECO:0000313" key="3">
    <source>
        <dbReference type="Proteomes" id="UP001203342"/>
    </source>
</evidence>
<dbReference type="PROSITE" id="PS51352">
    <property type="entry name" value="THIOREDOXIN_2"/>
    <property type="match status" value="1"/>
</dbReference>
<keyword evidence="3" id="KW-1185">Reference proteome</keyword>
<name>A0ABT0THK7_9FLAO</name>